<accession>A0ABU0U0C9</accession>
<organism evidence="1 2">
    <name type="scientific">Sphingobacterium zeae</name>
    <dbReference type="NCBI Taxonomy" id="1776859"/>
    <lineage>
        <taxon>Bacteria</taxon>
        <taxon>Pseudomonadati</taxon>
        <taxon>Bacteroidota</taxon>
        <taxon>Sphingobacteriia</taxon>
        <taxon>Sphingobacteriales</taxon>
        <taxon>Sphingobacteriaceae</taxon>
        <taxon>Sphingobacterium</taxon>
    </lineage>
</organism>
<sequence>MELQRILGLKAERIRFRNYSDMNQNLIVQNFNRYEMIFKNKRRVMNSYNWRYLHLNK</sequence>
<reference evidence="1 2" key="1">
    <citation type="submission" date="2023-07" db="EMBL/GenBank/DDBJ databases">
        <title>Functional and genomic diversity of the sorghum phyllosphere microbiome.</title>
        <authorList>
            <person name="Shade A."/>
        </authorList>
    </citation>
    <scope>NUCLEOTIDE SEQUENCE [LARGE SCALE GENOMIC DNA]</scope>
    <source>
        <strain evidence="1 2">SORGH_AS_0892</strain>
    </source>
</reference>
<dbReference type="EMBL" id="JAUTBA010000001">
    <property type="protein sequence ID" value="MDQ1148410.1"/>
    <property type="molecule type" value="Genomic_DNA"/>
</dbReference>
<proteinExistence type="predicted"/>
<protein>
    <submittedName>
        <fullName evidence="1">Uncharacterized protein</fullName>
    </submittedName>
</protein>
<evidence type="ECO:0000313" key="2">
    <source>
        <dbReference type="Proteomes" id="UP001244640"/>
    </source>
</evidence>
<dbReference type="Proteomes" id="UP001244640">
    <property type="component" value="Unassembled WGS sequence"/>
</dbReference>
<gene>
    <name evidence="1" type="ORF">QE382_000394</name>
</gene>
<evidence type="ECO:0000313" key="1">
    <source>
        <dbReference type="EMBL" id="MDQ1148410.1"/>
    </source>
</evidence>
<comment type="caution">
    <text evidence="1">The sequence shown here is derived from an EMBL/GenBank/DDBJ whole genome shotgun (WGS) entry which is preliminary data.</text>
</comment>
<keyword evidence="2" id="KW-1185">Reference proteome</keyword>
<name>A0ABU0U0C9_9SPHI</name>